<dbReference type="Proteomes" id="UP000014760">
    <property type="component" value="Unassembled WGS sequence"/>
</dbReference>
<dbReference type="OrthoDB" id="207378at2759"/>
<dbReference type="InterPro" id="IPR052728">
    <property type="entry name" value="O2_lipid_transport_reg"/>
</dbReference>
<feature type="signal peptide" evidence="3">
    <location>
        <begin position="1"/>
        <end position="18"/>
    </location>
</feature>
<dbReference type="EnsemblMetazoa" id="CapteT186947">
    <property type="protein sequence ID" value="CapteP186947"/>
    <property type="gene ID" value="CapteG186947"/>
</dbReference>
<proteinExistence type="predicted"/>
<keyword evidence="3" id="KW-0732">Signal</keyword>
<evidence type="ECO:0000256" key="1">
    <source>
        <dbReference type="SAM" id="MobiDB-lite"/>
    </source>
</evidence>
<keyword evidence="2" id="KW-0812">Transmembrane</keyword>
<feature type="transmembrane region" description="Helical" evidence="2">
    <location>
        <begin position="647"/>
        <end position="669"/>
    </location>
</feature>
<evidence type="ECO:0000313" key="5">
    <source>
        <dbReference type="EMBL" id="ELT92578.1"/>
    </source>
</evidence>
<feature type="transmembrane region" description="Helical" evidence="2">
    <location>
        <begin position="400"/>
        <end position="417"/>
    </location>
</feature>
<evidence type="ECO:0000313" key="7">
    <source>
        <dbReference type="Proteomes" id="UP000014760"/>
    </source>
</evidence>
<dbReference type="EMBL" id="AMQN01002814">
    <property type="status" value="NOT_ANNOTATED_CDS"/>
    <property type="molecule type" value="Genomic_DNA"/>
</dbReference>
<evidence type="ECO:0000313" key="6">
    <source>
        <dbReference type="EnsemblMetazoa" id="CapteP186947"/>
    </source>
</evidence>
<organism evidence="5">
    <name type="scientific">Capitella teleta</name>
    <name type="common">Polychaete worm</name>
    <dbReference type="NCBI Taxonomy" id="283909"/>
    <lineage>
        <taxon>Eukaryota</taxon>
        <taxon>Metazoa</taxon>
        <taxon>Spiralia</taxon>
        <taxon>Lophotrochozoa</taxon>
        <taxon>Annelida</taxon>
        <taxon>Polychaeta</taxon>
        <taxon>Sedentaria</taxon>
        <taxon>Scolecida</taxon>
        <taxon>Capitellidae</taxon>
        <taxon>Capitella</taxon>
    </lineage>
</organism>
<evidence type="ECO:0000259" key="4">
    <source>
        <dbReference type="Pfam" id="PF20146"/>
    </source>
</evidence>
<accession>R7TFL5</accession>
<feature type="chain" id="PRO_5008786954" description="Nose resistant-to-fluoxetine protein N-terminal domain-containing protein" evidence="3">
    <location>
        <begin position="19"/>
        <end position="843"/>
    </location>
</feature>
<feature type="region of interest" description="Disordered" evidence="1">
    <location>
        <begin position="814"/>
        <end position="843"/>
    </location>
</feature>
<gene>
    <name evidence="5" type="ORF">CAPTEDRAFT_186947</name>
</gene>
<dbReference type="Pfam" id="PF20146">
    <property type="entry name" value="NRF"/>
    <property type="match status" value="1"/>
</dbReference>
<keyword evidence="2" id="KW-0472">Membrane</keyword>
<sequence length="843" mass="96681">MVGQSAILILLLVGASKCTIPSVRDKIDQFLDADPSFSKALHGMLYSSNLPDEFHEAVQPFEDDDLARFRKMMRMAPPAGRQDFDLLLDGAALPDFNKFLDLSVEDIAERLLEDESRVQQFAQLLVENDFDRVNITDPGYQDCMVDVGSYLDPLVQPLRIAICRIIFCDDNPILCRQCDNMPDGGPFQEWSFEMLGAMAKVPEGIREGRLHWQGAYEYCEEMDVEYNHTASNELRQFKGKYTRLKFGVPINHFPVVDRRGYCRKRLGWLSMFAEALDFLPDPVNPQVSAMSTAELIESVEKTEEHLSIGWLERLEVFLTGFSAYSNIRRIFHCEDFADNIACLNGIRSMSFAWIMVGNTWLFGPVYNECWVTSNLFSALRKIPKEWDFQIVLNYGLNTDTFLVMSGLLVTYWWLIRFEKNDNRLSVGGIIYHIAHKYWRMMPAIMLGLAFYSSLYLYLGDGPFYPPFIQDAENCRTNWWPNLLMINNIVNTEKTNALSGLRNPGWDVHRPHWSHGRCHLPDPMVVGSTCYTWTASVIMEAEASLQKNEASFTYDESDDSMSGYWDFMVAPWCRAGSYLIGMILGIALFKLRGRAVTMHWLVVLVGWASSIMLIMLVIFIPHSEIKDGGSEWSQSQNVAYDTIARNTYSLGVAWIIFACHVGYGGVIDSLLSYKFWWPLSKLVFLALCTHSMIIFVLDYGRMTPLYITVYHQNYRVIGHFWMNLLLGFLWAILWQYPVSVGWERALMCKNKIQWIRAGRHPKEELEMIEQDFQIRKVGATMTDTAPEPAVNASAGIDISIGGYVPYVKDNNPYQNFSSMDQKSSSEQTQHRSEYINRQTSTTTI</sequence>
<dbReference type="HOGENOM" id="CLU_007874_3_1_1"/>
<feature type="transmembrane region" description="Helical" evidence="2">
    <location>
        <begin position="437"/>
        <end position="458"/>
    </location>
</feature>
<feature type="transmembrane region" description="Helical" evidence="2">
    <location>
        <begin position="568"/>
        <end position="588"/>
    </location>
</feature>
<feature type="transmembrane region" description="Helical" evidence="2">
    <location>
        <begin position="600"/>
        <end position="619"/>
    </location>
</feature>
<reference evidence="6" key="3">
    <citation type="submission" date="2015-06" db="UniProtKB">
        <authorList>
            <consortium name="EnsemblMetazoa"/>
        </authorList>
    </citation>
    <scope>IDENTIFICATION</scope>
</reference>
<dbReference type="PANTHER" id="PTHR11161">
    <property type="entry name" value="O-ACYLTRANSFERASE"/>
    <property type="match status" value="1"/>
</dbReference>
<dbReference type="PANTHER" id="PTHR11161:SF0">
    <property type="entry name" value="O-ACYLTRANSFERASE LIKE PROTEIN"/>
    <property type="match status" value="1"/>
</dbReference>
<evidence type="ECO:0000256" key="3">
    <source>
        <dbReference type="SAM" id="SignalP"/>
    </source>
</evidence>
<dbReference type="AlphaFoldDB" id="R7TFL5"/>
<reference evidence="7" key="1">
    <citation type="submission" date="2012-12" db="EMBL/GenBank/DDBJ databases">
        <authorList>
            <person name="Hellsten U."/>
            <person name="Grimwood J."/>
            <person name="Chapman J.A."/>
            <person name="Shapiro H."/>
            <person name="Aerts A."/>
            <person name="Otillar R.P."/>
            <person name="Terry A.Y."/>
            <person name="Boore J.L."/>
            <person name="Simakov O."/>
            <person name="Marletaz F."/>
            <person name="Cho S.-J."/>
            <person name="Edsinger-Gonzales E."/>
            <person name="Havlak P."/>
            <person name="Kuo D.-H."/>
            <person name="Larsson T."/>
            <person name="Lv J."/>
            <person name="Arendt D."/>
            <person name="Savage R."/>
            <person name="Osoegawa K."/>
            <person name="de Jong P."/>
            <person name="Lindberg D.R."/>
            <person name="Seaver E.C."/>
            <person name="Weisblat D.A."/>
            <person name="Putnam N.H."/>
            <person name="Grigoriev I.V."/>
            <person name="Rokhsar D.S."/>
        </authorList>
    </citation>
    <scope>NUCLEOTIDE SEQUENCE</scope>
    <source>
        <strain evidence="7">I ESC-2004</strain>
    </source>
</reference>
<feature type="transmembrane region" description="Helical" evidence="2">
    <location>
        <begin position="681"/>
        <end position="699"/>
    </location>
</feature>
<reference evidence="5 7" key="2">
    <citation type="journal article" date="2013" name="Nature">
        <title>Insights into bilaterian evolution from three spiralian genomes.</title>
        <authorList>
            <person name="Simakov O."/>
            <person name="Marletaz F."/>
            <person name="Cho S.J."/>
            <person name="Edsinger-Gonzales E."/>
            <person name="Havlak P."/>
            <person name="Hellsten U."/>
            <person name="Kuo D.H."/>
            <person name="Larsson T."/>
            <person name="Lv J."/>
            <person name="Arendt D."/>
            <person name="Savage R."/>
            <person name="Osoegawa K."/>
            <person name="de Jong P."/>
            <person name="Grimwood J."/>
            <person name="Chapman J.A."/>
            <person name="Shapiro H."/>
            <person name="Aerts A."/>
            <person name="Otillar R.P."/>
            <person name="Terry A.Y."/>
            <person name="Boore J.L."/>
            <person name="Grigoriev I.V."/>
            <person name="Lindberg D.R."/>
            <person name="Seaver E.C."/>
            <person name="Weisblat D.A."/>
            <person name="Putnam N.H."/>
            <person name="Rokhsar D.S."/>
        </authorList>
    </citation>
    <scope>NUCLEOTIDE SEQUENCE</scope>
    <source>
        <strain evidence="5 7">I ESC-2004</strain>
    </source>
</reference>
<keyword evidence="7" id="KW-1185">Reference proteome</keyword>
<feature type="compositionally biased region" description="Polar residues" evidence="1">
    <location>
        <begin position="814"/>
        <end position="826"/>
    </location>
</feature>
<feature type="compositionally biased region" description="Polar residues" evidence="1">
    <location>
        <begin position="834"/>
        <end position="843"/>
    </location>
</feature>
<feature type="domain" description="Nose resistant-to-fluoxetine protein N-terminal" evidence="4">
    <location>
        <begin position="188"/>
        <end position="242"/>
    </location>
</feature>
<dbReference type="EMBL" id="KB310082">
    <property type="protein sequence ID" value="ELT92578.1"/>
    <property type="molecule type" value="Genomic_DNA"/>
</dbReference>
<feature type="transmembrane region" description="Helical" evidence="2">
    <location>
        <begin position="719"/>
        <end position="741"/>
    </location>
</feature>
<protein>
    <recommendedName>
        <fullName evidence="4">Nose resistant-to-fluoxetine protein N-terminal domain-containing protein</fullName>
    </recommendedName>
</protein>
<keyword evidence="2" id="KW-1133">Transmembrane helix</keyword>
<name>R7TFL5_CAPTE</name>
<evidence type="ECO:0000256" key="2">
    <source>
        <dbReference type="SAM" id="Phobius"/>
    </source>
</evidence>
<dbReference type="InterPro" id="IPR006621">
    <property type="entry name" value="Nose-resist-to-fluoxetine_N"/>
</dbReference>